<evidence type="ECO:0000259" key="1">
    <source>
        <dbReference type="PROSITE" id="PS51387"/>
    </source>
</evidence>
<feature type="domain" description="FAD-binding PCMH-type" evidence="1">
    <location>
        <begin position="1"/>
        <end position="173"/>
    </location>
</feature>
<dbReference type="Gene3D" id="3.30.465.10">
    <property type="match status" value="1"/>
</dbReference>
<dbReference type="InterPro" id="IPR002346">
    <property type="entry name" value="Mopterin_DH_FAD-bd"/>
</dbReference>
<name>A0ABV4WKM5_9CYAN</name>
<evidence type="ECO:0000313" key="2">
    <source>
        <dbReference type="EMBL" id="MFB2835427.1"/>
    </source>
</evidence>
<dbReference type="Proteomes" id="UP001576780">
    <property type="component" value="Unassembled WGS sequence"/>
</dbReference>
<sequence length="268" mass="29838">MDLPNIETYLTPQNLAEITNWQPGWTWLAGGTWLFSEPQPEITTLVDLQNFGWSEIEINSEGLTIGATCIMSQLLNYNFPENWTAVKALKSAVNQLASFKIQNVATVGGNLCLGIPAGTFAPVMILLDAKYQILPLSGEPYWISALEFQTGIKQTILKPGEVLRKIYIPKENLELQVNYQRICLASAGLAISIVVTAYNPNTQIVKFAISGCIPSPKLIEFAQIPSQTEITQKLNETIPLTNYLNDTTASNTYRQHITQILMKRSLKF</sequence>
<dbReference type="RefSeq" id="WP_413277840.1">
    <property type="nucleotide sequence ID" value="NZ_JBHFNT010000109.1"/>
</dbReference>
<dbReference type="InterPro" id="IPR051312">
    <property type="entry name" value="Diverse_Substr_Oxidored"/>
</dbReference>
<dbReference type="SUPFAM" id="SSF56176">
    <property type="entry name" value="FAD-binding/transporter-associated domain-like"/>
    <property type="match status" value="1"/>
</dbReference>
<accession>A0ABV4WKM5</accession>
<dbReference type="PROSITE" id="PS51387">
    <property type="entry name" value="FAD_PCMH"/>
    <property type="match status" value="1"/>
</dbReference>
<comment type="caution">
    <text evidence="2">The sequence shown here is derived from an EMBL/GenBank/DDBJ whole genome shotgun (WGS) entry which is preliminary data.</text>
</comment>
<dbReference type="PANTHER" id="PTHR42659:SF9">
    <property type="entry name" value="XANTHINE DEHYDROGENASE FAD-BINDING SUBUNIT XDHB-RELATED"/>
    <property type="match status" value="1"/>
</dbReference>
<gene>
    <name evidence="2" type="ORF">ACE1CA_12920</name>
</gene>
<protein>
    <submittedName>
        <fullName evidence="2">Xanthine dehydrogenase family protein subunit M</fullName>
    </submittedName>
</protein>
<dbReference type="EMBL" id="JBHFNT010000109">
    <property type="protein sequence ID" value="MFB2835427.1"/>
    <property type="molecule type" value="Genomic_DNA"/>
</dbReference>
<keyword evidence="3" id="KW-1185">Reference proteome</keyword>
<dbReference type="Pfam" id="PF00941">
    <property type="entry name" value="FAD_binding_5"/>
    <property type="match status" value="1"/>
</dbReference>
<dbReference type="InterPro" id="IPR036318">
    <property type="entry name" value="FAD-bd_PCMH-like_sf"/>
</dbReference>
<dbReference type="InterPro" id="IPR016166">
    <property type="entry name" value="FAD-bd_PCMH"/>
</dbReference>
<reference evidence="2 3" key="1">
    <citation type="submission" date="2024-09" db="EMBL/GenBank/DDBJ databases">
        <title>Floridaenema gen nov. (Aerosakkonemataceae, Aerosakkonematales ord. nov., Cyanobacteria) from benthic tropical and subtropical fresh waters, with the description of four new species.</title>
        <authorList>
            <person name="Moretto J.A."/>
            <person name="Berthold D.E."/>
            <person name="Lefler F.W."/>
            <person name="Huang I.-S."/>
            <person name="Laughinghouse H. IV."/>
        </authorList>
    </citation>
    <scope>NUCLEOTIDE SEQUENCE [LARGE SCALE GENOMIC DNA]</scope>
    <source>
        <strain evidence="2 3">BLCC-F167</strain>
    </source>
</reference>
<proteinExistence type="predicted"/>
<organism evidence="2 3">
    <name type="scientific">Floridaenema evergladense BLCC-F167</name>
    <dbReference type="NCBI Taxonomy" id="3153639"/>
    <lineage>
        <taxon>Bacteria</taxon>
        <taxon>Bacillati</taxon>
        <taxon>Cyanobacteriota</taxon>
        <taxon>Cyanophyceae</taxon>
        <taxon>Oscillatoriophycideae</taxon>
        <taxon>Aerosakkonematales</taxon>
        <taxon>Aerosakkonemataceae</taxon>
        <taxon>Floridanema</taxon>
        <taxon>Floridanema evergladense</taxon>
    </lineage>
</organism>
<evidence type="ECO:0000313" key="3">
    <source>
        <dbReference type="Proteomes" id="UP001576780"/>
    </source>
</evidence>
<dbReference type="PANTHER" id="PTHR42659">
    <property type="entry name" value="XANTHINE DEHYDROGENASE SUBUNIT C-RELATED"/>
    <property type="match status" value="1"/>
</dbReference>
<dbReference type="InterPro" id="IPR016169">
    <property type="entry name" value="FAD-bd_PCMH_sub2"/>
</dbReference>